<dbReference type="Proteomes" id="UP001054837">
    <property type="component" value="Unassembled WGS sequence"/>
</dbReference>
<keyword evidence="2" id="KW-1185">Reference proteome</keyword>
<protein>
    <submittedName>
        <fullName evidence="1">Uncharacterized protein</fullName>
    </submittedName>
</protein>
<dbReference type="EMBL" id="BPLQ01002780">
    <property type="protein sequence ID" value="GIX95660.1"/>
    <property type="molecule type" value="Genomic_DNA"/>
</dbReference>
<evidence type="ECO:0000313" key="2">
    <source>
        <dbReference type="Proteomes" id="UP001054837"/>
    </source>
</evidence>
<name>A0AAV4PI32_9ARAC</name>
<evidence type="ECO:0000313" key="1">
    <source>
        <dbReference type="EMBL" id="GIX95660.1"/>
    </source>
</evidence>
<gene>
    <name evidence="1" type="ORF">CDAR_552021</name>
</gene>
<proteinExistence type="predicted"/>
<comment type="caution">
    <text evidence="1">The sequence shown here is derived from an EMBL/GenBank/DDBJ whole genome shotgun (WGS) entry which is preliminary data.</text>
</comment>
<reference evidence="1 2" key="1">
    <citation type="submission" date="2021-06" db="EMBL/GenBank/DDBJ databases">
        <title>Caerostris darwini draft genome.</title>
        <authorList>
            <person name="Kono N."/>
            <person name="Arakawa K."/>
        </authorList>
    </citation>
    <scope>NUCLEOTIDE SEQUENCE [LARGE SCALE GENOMIC DNA]</scope>
</reference>
<accession>A0AAV4PI32</accession>
<sequence length="106" mass="11898">MLLQKKFWFELPDENRLDSKLDKESQAESFLTYALSTHFTEQSGAVEACWPRNPEVRGSKPSATTHFTERSGAVEACWTHNPEVPGSKPRSASETILLLTMDSKAI</sequence>
<organism evidence="1 2">
    <name type="scientific">Caerostris darwini</name>
    <dbReference type="NCBI Taxonomy" id="1538125"/>
    <lineage>
        <taxon>Eukaryota</taxon>
        <taxon>Metazoa</taxon>
        <taxon>Ecdysozoa</taxon>
        <taxon>Arthropoda</taxon>
        <taxon>Chelicerata</taxon>
        <taxon>Arachnida</taxon>
        <taxon>Araneae</taxon>
        <taxon>Araneomorphae</taxon>
        <taxon>Entelegynae</taxon>
        <taxon>Araneoidea</taxon>
        <taxon>Araneidae</taxon>
        <taxon>Caerostris</taxon>
    </lineage>
</organism>
<dbReference type="AlphaFoldDB" id="A0AAV4PI32"/>